<feature type="chain" id="PRO_5046995404" description="Lipoprotein" evidence="1">
    <location>
        <begin position="23"/>
        <end position="256"/>
    </location>
</feature>
<evidence type="ECO:0000313" key="3">
    <source>
        <dbReference type="Proteomes" id="UP000663090"/>
    </source>
</evidence>
<keyword evidence="3" id="KW-1185">Reference proteome</keyword>
<dbReference type="PROSITE" id="PS51257">
    <property type="entry name" value="PROKAR_LIPOPROTEIN"/>
    <property type="match status" value="1"/>
</dbReference>
<keyword evidence="1" id="KW-0732">Signal</keyword>
<dbReference type="RefSeq" id="WP_206719415.1">
    <property type="nucleotide sequence ID" value="NZ_CP071091.1"/>
</dbReference>
<name>A0ABX7NG32_9BACT</name>
<dbReference type="EMBL" id="CP071091">
    <property type="protein sequence ID" value="QSQ17792.1"/>
    <property type="molecule type" value="Genomic_DNA"/>
</dbReference>
<evidence type="ECO:0008006" key="4">
    <source>
        <dbReference type="Google" id="ProtNLM"/>
    </source>
</evidence>
<sequence>MRHALMCALLTLAMACGGPADDASPPDTLETTGQRMALFDYEAFSSTNNATDPNTSADSAIVINPNETVMIGTCVITGSAYTNDTYLRLLDASSNTLAYNDDHCAGLGSKLTFTAPAVVPPTYNIRAGCFAAGTCSGTVAISRRKDLFTFSAANTNNASLNTFNKQHKYNAGEIVRIGTCAYNASGATANGNTYLRLYYNNAGVYQQVAANDTPSEPSCGTAAEIVYTIPTSGYYQVRAGCETNTNCSGTVAVYTE</sequence>
<reference evidence="2 3" key="1">
    <citation type="submission" date="2021-02" db="EMBL/GenBank/DDBJ databases">
        <title>De Novo genome assembly of isolated myxobacteria.</title>
        <authorList>
            <person name="Stevens D.C."/>
        </authorList>
    </citation>
    <scope>NUCLEOTIDE SEQUENCE [LARGE SCALE GENOMIC DNA]</scope>
    <source>
        <strain evidence="2 3">SCHIC003</strain>
    </source>
</reference>
<evidence type="ECO:0000313" key="2">
    <source>
        <dbReference type="EMBL" id="QSQ17792.1"/>
    </source>
</evidence>
<feature type="signal peptide" evidence="1">
    <location>
        <begin position="1"/>
        <end position="22"/>
    </location>
</feature>
<accession>A0ABX7NG32</accession>
<proteinExistence type="predicted"/>
<organism evidence="2 3">
    <name type="scientific">Myxococcus landrumensis</name>
    <dbReference type="NCBI Taxonomy" id="2813577"/>
    <lineage>
        <taxon>Bacteria</taxon>
        <taxon>Pseudomonadati</taxon>
        <taxon>Myxococcota</taxon>
        <taxon>Myxococcia</taxon>
        <taxon>Myxococcales</taxon>
        <taxon>Cystobacterineae</taxon>
        <taxon>Myxococcaceae</taxon>
        <taxon>Myxococcus</taxon>
    </lineage>
</organism>
<dbReference type="Proteomes" id="UP000663090">
    <property type="component" value="Chromosome"/>
</dbReference>
<gene>
    <name evidence="2" type="ORF">JY572_17915</name>
</gene>
<evidence type="ECO:0000256" key="1">
    <source>
        <dbReference type="SAM" id="SignalP"/>
    </source>
</evidence>
<protein>
    <recommendedName>
        <fullName evidence="4">Lipoprotein</fullName>
    </recommendedName>
</protein>